<reference evidence="1 2" key="1">
    <citation type="submission" date="2023-03" db="EMBL/GenBank/DDBJ databases">
        <title>WGS of Methanotrichaceae archaeon Mx.</title>
        <authorList>
            <person name="Sorokin D.Y."/>
            <person name="Merkel A.Y."/>
        </authorList>
    </citation>
    <scope>NUCLEOTIDE SEQUENCE [LARGE SCALE GENOMIC DNA]</scope>
    <source>
        <strain evidence="1 2">Mx</strain>
    </source>
</reference>
<comment type="caution">
    <text evidence="1">The sequence shown here is derived from an EMBL/GenBank/DDBJ whole genome shotgun (WGS) entry which is preliminary data.</text>
</comment>
<accession>A0ABT5X9Y7</accession>
<name>A0ABT5X9Y7_9EURY</name>
<evidence type="ECO:0000313" key="2">
    <source>
        <dbReference type="Proteomes" id="UP001220010"/>
    </source>
</evidence>
<keyword evidence="2" id="KW-1185">Reference proteome</keyword>
<dbReference type="RefSeq" id="WP_316967218.1">
    <property type="nucleotide sequence ID" value="NZ_JARFPK010000043.1"/>
</dbReference>
<dbReference type="EMBL" id="JARFPK010000043">
    <property type="protein sequence ID" value="MDF0591486.1"/>
    <property type="molecule type" value="Genomic_DNA"/>
</dbReference>
<organism evidence="1 2">
    <name type="scientific">Candidatus Methanocrinis natronophilus</name>
    <dbReference type="NCBI Taxonomy" id="3033396"/>
    <lineage>
        <taxon>Archaea</taxon>
        <taxon>Methanobacteriati</taxon>
        <taxon>Methanobacteriota</taxon>
        <taxon>Stenosarchaea group</taxon>
        <taxon>Methanomicrobia</taxon>
        <taxon>Methanotrichales</taxon>
        <taxon>Methanotrichaceae</taxon>
        <taxon>Methanocrinis</taxon>
    </lineage>
</organism>
<gene>
    <name evidence="1" type="ORF">P0O15_09975</name>
</gene>
<sequence length="295" mass="34458">MELSKEEILHYYHLYWTLLYYANKTLEVLENVDSPKDISQCSLKDVAKLRYQLFDQPELIDDFIQKNPMSLSRQDLDIIASWKNCLKGRFFIVRHLKKYTVFLDAEDPPRAYGVLGLYTPLKELIDPSNLPVFVEAVLLPFENKIVYDGILAPSNIIIGKGISRGLDDKYNEAKMRFGIITALPFHPEKTEPSDAEKLKIYLKNENSREIHWEEIGELIHKDPELMALYHQEMGKVYARTYRRRLRDIGIEKGWFAVTEGLIIAGATTKDEVERILQDILPAEKRMFVYVFQLKR</sequence>
<protein>
    <recommendedName>
        <fullName evidence="3">DUF2971 domain-containing protein</fullName>
    </recommendedName>
</protein>
<proteinExistence type="predicted"/>
<dbReference type="Proteomes" id="UP001220010">
    <property type="component" value="Unassembled WGS sequence"/>
</dbReference>
<evidence type="ECO:0008006" key="3">
    <source>
        <dbReference type="Google" id="ProtNLM"/>
    </source>
</evidence>
<evidence type="ECO:0000313" key="1">
    <source>
        <dbReference type="EMBL" id="MDF0591486.1"/>
    </source>
</evidence>